<dbReference type="Proteomes" id="UP000004995">
    <property type="component" value="Unassembled WGS sequence"/>
</dbReference>
<evidence type="ECO:0000313" key="1">
    <source>
        <dbReference type="EnsemblPlants" id="KQL15051"/>
    </source>
</evidence>
<dbReference type="AlphaFoldDB" id="K3ZE88"/>
<sequence>MLDMGVHVAASRMYYKPPQTQATTMTSAEDTKAKTSSLHAASVLRPFAAAADSGAGKVEVPVHVPPDDLVTVVLMRLPGGSGCLSMVARQGQDETCEQALRRERQARGGDE</sequence>
<proteinExistence type="predicted"/>
<dbReference type="EMBL" id="AGNK02001641">
    <property type="status" value="NOT_ANNOTATED_CDS"/>
    <property type="molecule type" value="Genomic_DNA"/>
</dbReference>
<reference evidence="1" key="2">
    <citation type="submission" date="2018-08" db="UniProtKB">
        <authorList>
            <consortium name="EnsemblPlants"/>
        </authorList>
    </citation>
    <scope>IDENTIFICATION</scope>
    <source>
        <strain evidence="1">Yugu1</strain>
    </source>
</reference>
<keyword evidence="2" id="KW-1185">Reference proteome</keyword>
<dbReference type="EnsemblPlants" id="KQL15051">
    <property type="protein sequence ID" value="KQL15051"/>
    <property type="gene ID" value="SETIT_024881mg"/>
</dbReference>
<protein>
    <submittedName>
        <fullName evidence="1">Uncharacterized protein</fullName>
    </submittedName>
</protein>
<organism evidence="1 2">
    <name type="scientific">Setaria italica</name>
    <name type="common">Foxtail millet</name>
    <name type="synonym">Panicum italicum</name>
    <dbReference type="NCBI Taxonomy" id="4555"/>
    <lineage>
        <taxon>Eukaryota</taxon>
        <taxon>Viridiplantae</taxon>
        <taxon>Streptophyta</taxon>
        <taxon>Embryophyta</taxon>
        <taxon>Tracheophyta</taxon>
        <taxon>Spermatophyta</taxon>
        <taxon>Magnoliopsida</taxon>
        <taxon>Liliopsida</taxon>
        <taxon>Poales</taxon>
        <taxon>Poaceae</taxon>
        <taxon>PACMAD clade</taxon>
        <taxon>Panicoideae</taxon>
        <taxon>Panicodae</taxon>
        <taxon>Paniceae</taxon>
        <taxon>Cenchrinae</taxon>
        <taxon>Setaria</taxon>
    </lineage>
</organism>
<evidence type="ECO:0000313" key="2">
    <source>
        <dbReference type="Proteomes" id="UP000004995"/>
    </source>
</evidence>
<dbReference type="Gramene" id="KQL15051">
    <property type="protein sequence ID" value="KQL15051"/>
    <property type="gene ID" value="SETIT_024881mg"/>
</dbReference>
<name>K3ZE88_SETIT</name>
<reference evidence="2" key="1">
    <citation type="journal article" date="2012" name="Nat. Biotechnol.">
        <title>Reference genome sequence of the model plant Setaria.</title>
        <authorList>
            <person name="Bennetzen J.L."/>
            <person name="Schmutz J."/>
            <person name="Wang H."/>
            <person name="Percifield R."/>
            <person name="Hawkins J."/>
            <person name="Pontaroli A.C."/>
            <person name="Estep M."/>
            <person name="Feng L."/>
            <person name="Vaughn J.N."/>
            <person name="Grimwood J."/>
            <person name="Jenkins J."/>
            <person name="Barry K."/>
            <person name="Lindquist E."/>
            <person name="Hellsten U."/>
            <person name="Deshpande S."/>
            <person name="Wang X."/>
            <person name="Wu X."/>
            <person name="Mitros T."/>
            <person name="Triplett J."/>
            <person name="Yang X."/>
            <person name="Ye C.Y."/>
            <person name="Mauro-Herrera M."/>
            <person name="Wang L."/>
            <person name="Li P."/>
            <person name="Sharma M."/>
            <person name="Sharma R."/>
            <person name="Ronald P.C."/>
            <person name="Panaud O."/>
            <person name="Kellogg E.A."/>
            <person name="Brutnell T.P."/>
            <person name="Doust A.N."/>
            <person name="Tuskan G.A."/>
            <person name="Rokhsar D."/>
            <person name="Devos K.M."/>
        </authorList>
    </citation>
    <scope>NUCLEOTIDE SEQUENCE [LARGE SCALE GENOMIC DNA]</scope>
    <source>
        <strain evidence="2">cv. Yugu1</strain>
    </source>
</reference>
<dbReference type="InParanoid" id="K3ZE88"/>
<dbReference type="HOGENOM" id="CLU_2162795_0_0_1"/>
<accession>K3ZE88</accession>